<dbReference type="AlphaFoldDB" id="A0A7J5BNK1"/>
<gene>
    <name evidence="3" type="ORF">F8O01_14985</name>
</gene>
<name>A0A7J5BNK1_9MICO</name>
<organism evidence="3 4">
    <name type="scientific">Pseudoclavibacter chungangensis</name>
    <dbReference type="NCBI Taxonomy" id="587635"/>
    <lineage>
        <taxon>Bacteria</taxon>
        <taxon>Bacillati</taxon>
        <taxon>Actinomycetota</taxon>
        <taxon>Actinomycetes</taxon>
        <taxon>Micrococcales</taxon>
        <taxon>Microbacteriaceae</taxon>
        <taxon>Pseudoclavibacter</taxon>
    </lineage>
</organism>
<feature type="transmembrane region" description="Helical" evidence="1">
    <location>
        <begin position="16"/>
        <end position="40"/>
    </location>
</feature>
<dbReference type="InterPro" id="IPR005182">
    <property type="entry name" value="YdbS-like_PH"/>
</dbReference>
<feature type="transmembrane region" description="Helical" evidence="1">
    <location>
        <begin position="46"/>
        <end position="66"/>
    </location>
</feature>
<proteinExistence type="predicted"/>
<sequence length="158" mass="16860">MLDHPDIRWRRVSPRYVVVTLLGDVIWAVVFVAAAVVAFTVGELPWVAGGLAVLALGSLVGALLALRRARSIGYALRDDDLLFRRGLLVSRMVAVPYGRLQLVTVQSGPIARLLGFASLRVVTATAATGVVLPGIVAAEAADVRDRLIALAERRRVAA</sequence>
<dbReference type="OrthoDB" id="7364633at2"/>
<evidence type="ECO:0000313" key="3">
    <source>
        <dbReference type="EMBL" id="KAB1653639.1"/>
    </source>
</evidence>
<dbReference type="EMBL" id="WBJZ01000022">
    <property type="protein sequence ID" value="KAB1653639.1"/>
    <property type="molecule type" value="Genomic_DNA"/>
</dbReference>
<keyword evidence="1" id="KW-0812">Transmembrane</keyword>
<dbReference type="Pfam" id="PF03703">
    <property type="entry name" value="bPH_2"/>
    <property type="match status" value="1"/>
</dbReference>
<evidence type="ECO:0000313" key="4">
    <source>
        <dbReference type="Proteomes" id="UP000467240"/>
    </source>
</evidence>
<keyword evidence="1" id="KW-1133">Transmembrane helix</keyword>
<feature type="domain" description="YdbS-like PH" evidence="2">
    <location>
        <begin position="70"/>
        <end position="147"/>
    </location>
</feature>
<accession>A0A7J5BNK1</accession>
<comment type="caution">
    <text evidence="3">The sequence shown here is derived from an EMBL/GenBank/DDBJ whole genome shotgun (WGS) entry which is preliminary data.</text>
</comment>
<reference evidence="3 4" key="1">
    <citation type="submission" date="2019-09" db="EMBL/GenBank/DDBJ databases">
        <title>Phylogeny of genus Pseudoclavibacter and closely related genus.</title>
        <authorList>
            <person name="Li Y."/>
        </authorList>
    </citation>
    <scope>NUCLEOTIDE SEQUENCE [LARGE SCALE GENOMIC DNA]</scope>
    <source>
        <strain evidence="3 4">DSM 23821</strain>
    </source>
</reference>
<dbReference type="RefSeq" id="WP_158041755.1">
    <property type="nucleotide sequence ID" value="NZ_JACCFV010000001.1"/>
</dbReference>
<evidence type="ECO:0000256" key="1">
    <source>
        <dbReference type="SAM" id="Phobius"/>
    </source>
</evidence>
<dbReference type="PANTHER" id="PTHR34473:SF3">
    <property type="entry name" value="TRANSMEMBRANE PROTEIN-RELATED"/>
    <property type="match status" value="1"/>
</dbReference>
<dbReference type="Proteomes" id="UP000467240">
    <property type="component" value="Unassembled WGS sequence"/>
</dbReference>
<keyword evidence="4" id="KW-1185">Reference proteome</keyword>
<protein>
    <submittedName>
        <fullName evidence="3">PH domain-containing protein</fullName>
    </submittedName>
</protein>
<dbReference type="PANTHER" id="PTHR34473">
    <property type="entry name" value="UPF0699 TRANSMEMBRANE PROTEIN YDBS"/>
    <property type="match status" value="1"/>
</dbReference>
<evidence type="ECO:0000259" key="2">
    <source>
        <dbReference type="Pfam" id="PF03703"/>
    </source>
</evidence>
<keyword evidence="1" id="KW-0472">Membrane</keyword>